<evidence type="ECO:0000313" key="2">
    <source>
        <dbReference type="EMBL" id="OCT75495.1"/>
    </source>
</evidence>
<feature type="transmembrane region" description="Helical" evidence="1">
    <location>
        <begin position="50"/>
        <end position="70"/>
    </location>
</feature>
<keyword evidence="1" id="KW-0812">Transmembrane</keyword>
<evidence type="ECO:0000313" key="3">
    <source>
        <dbReference type="Proteomes" id="UP000694892"/>
    </source>
</evidence>
<protein>
    <submittedName>
        <fullName evidence="2">Uncharacterized protein</fullName>
    </submittedName>
</protein>
<name>A0A974CMP8_XENLA</name>
<dbReference type="EMBL" id="CM004476">
    <property type="protein sequence ID" value="OCT75495.1"/>
    <property type="molecule type" value="Genomic_DNA"/>
</dbReference>
<dbReference type="AlphaFoldDB" id="A0A974CMP8"/>
<organism evidence="2 3">
    <name type="scientific">Xenopus laevis</name>
    <name type="common">African clawed frog</name>
    <dbReference type="NCBI Taxonomy" id="8355"/>
    <lineage>
        <taxon>Eukaryota</taxon>
        <taxon>Metazoa</taxon>
        <taxon>Chordata</taxon>
        <taxon>Craniata</taxon>
        <taxon>Vertebrata</taxon>
        <taxon>Euteleostomi</taxon>
        <taxon>Amphibia</taxon>
        <taxon>Batrachia</taxon>
        <taxon>Anura</taxon>
        <taxon>Pipoidea</taxon>
        <taxon>Pipidae</taxon>
        <taxon>Xenopodinae</taxon>
        <taxon>Xenopus</taxon>
        <taxon>Xenopus</taxon>
    </lineage>
</organism>
<accession>A0A974CMP8</accession>
<reference evidence="3" key="1">
    <citation type="journal article" date="2016" name="Nature">
        <title>Genome evolution in the allotetraploid frog Xenopus laevis.</title>
        <authorList>
            <person name="Session A.M."/>
            <person name="Uno Y."/>
            <person name="Kwon T."/>
            <person name="Chapman J.A."/>
            <person name="Toyoda A."/>
            <person name="Takahashi S."/>
            <person name="Fukui A."/>
            <person name="Hikosaka A."/>
            <person name="Suzuki A."/>
            <person name="Kondo M."/>
            <person name="van Heeringen S.J."/>
            <person name="Quigley I."/>
            <person name="Heinz S."/>
            <person name="Ogino H."/>
            <person name="Ochi H."/>
            <person name="Hellsten U."/>
            <person name="Lyons J.B."/>
            <person name="Simakov O."/>
            <person name="Putnam N."/>
            <person name="Stites J."/>
            <person name="Kuroki Y."/>
            <person name="Tanaka T."/>
            <person name="Michiue T."/>
            <person name="Watanabe M."/>
            <person name="Bogdanovic O."/>
            <person name="Lister R."/>
            <person name="Georgiou G."/>
            <person name="Paranjpe S.S."/>
            <person name="van Kruijsbergen I."/>
            <person name="Shu S."/>
            <person name="Carlson J."/>
            <person name="Kinoshita T."/>
            <person name="Ohta Y."/>
            <person name="Mawaribuchi S."/>
            <person name="Jenkins J."/>
            <person name="Grimwood J."/>
            <person name="Schmutz J."/>
            <person name="Mitros T."/>
            <person name="Mozaffari S.V."/>
            <person name="Suzuki Y."/>
            <person name="Haramoto Y."/>
            <person name="Yamamoto T.S."/>
            <person name="Takagi C."/>
            <person name="Heald R."/>
            <person name="Miller K."/>
            <person name="Haudenschild C."/>
            <person name="Kitzman J."/>
            <person name="Nakayama T."/>
            <person name="Izutsu Y."/>
            <person name="Robert J."/>
            <person name="Fortriede J."/>
            <person name="Burns K."/>
            <person name="Lotay V."/>
            <person name="Karimi K."/>
            <person name="Yasuoka Y."/>
            <person name="Dichmann D.S."/>
            <person name="Flajnik M.F."/>
            <person name="Houston D.W."/>
            <person name="Shendure J."/>
            <person name="DuPasquier L."/>
            <person name="Vize P.D."/>
            <person name="Zorn A.M."/>
            <person name="Ito M."/>
            <person name="Marcotte E.M."/>
            <person name="Wallingford J.B."/>
            <person name="Ito Y."/>
            <person name="Asashima M."/>
            <person name="Ueno N."/>
            <person name="Matsuda Y."/>
            <person name="Veenstra G.J."/>
            <person name="Fujiyama A."/>
            <person name="Harland R.M."/>
            <person name="Taira M."/>
            <person name="Rokhsar D.S."/>
        </authorList>
    </citation>
    <scope>NUCLEOTIDE SEQUENCE [LARGE SCALE GENOMIC DNA]</scope>
    <source>
        <strain evidence="3">J</strain>
    </source>
</reference>
<proteinExistence type="predicted"/>
<gene>
    <name evidence="2" type="ORF">XELAEV_18030675mg</name>
</gene>
<feature type="transmembrane region" description="Helical" evidence="1">
    <location>
        <begin position="16"/>
        <end position="38"/>
    </location>
</feature>
<evidence type="ECO:0000256" key="1">
    <source>
        <dbReference type="SAM" id="Phobius"/>
    </source>
</evidence>
<sequence>MCVIMGCLEPTACRPLFVSVSFLVLNAAYCVAVLCTDLCRGGLIPHSPHLNYYIVTLGMTIRSCGLVLYGRQNIGLHVELALHESGSYWIHIGSYCTFHSHVAGKDHCRTSVGSIVVPNGTFFCN</sequence>
<keyword evidence="1" id="KW-1133">Transmembrane helix</keyword>
<keyword evidence="1" id="KW-0472">Membrane</keyword>
<dbReference type="Proteomes" id="UP000694892">
    <property type="component" value="Chromosome 6L"/>
</dbReference>